<dbReference type="SUPFAM" id="SSF52317">
    <property type="entry name" value="Class I glutamine amidotransferase-like"/>
    <property type="match status" value="1"/>
</dbReference>
<dbReference type="NCBIfam" id="TIGR01383">
    <property type="entry name" value="not_thiJ"/>
    <property type="match status" value="1"/>
</dbReference>
<sequence length="183" mass="19255">MKTIYVFLAEGFEEVEALTPVDVLRRAGLPVKTVSVTGVLTVNGAHGVPVVADMVFEEVKEGDAEMIVLPGGLPGATNLDAHEGLGKLIMTFAEAGRPLSAICAAPLVYGKRGLLKGKKVTCYPGFEKYLEGAEYTAALVEKDGNFITGKGPGAAMAFSFAIAEKYVGAEKVTELKQGMMIAE</sequence>
<dbReference type="Pfam" id="PF01965">
    <property type="entry name" value="DJ-1_PfpI"/>
    <property type="match status" value="1"/>
</dbReference>
<dbReference type="InterPro" id="IPR050325">
    <property type="entry name" value="Prot/Nucl_acid_deglycase"/>
</dbReference>
<evidence type="ECO:0000313" key="3">
    <source>
        <dbReference type="Proteomes" id="UP000027661"/>
    </source>
</evidence>
<evidence type="ECO:0000259" key="1">
    <source>
        <dbReference type="Pfam" id="PF01965"/>
    </source>
</evidence>
<dbReference type="Gene3D" id="3.40.50.880">
    <property type="match status" value="1"/>
</dbReference>
<dbReference type="InterPro" id="IPR006287">
    <property type="entry name" value="DJ-1"/>
</dbReference>
<name>A0A069SF21_PHOVU</name>
<reference evidence="2 3" key="1">
    <citation type="submission" date="2014-04" db="EMBL/GenBank/DDBJ databases">
        <authorList>
            <person name="Sears C."/>
            <person name="Carroll K."/>
            <person name="Sack B.R."/>
            <person name="Qadri F."/>
            <person name="Myers L.L."/>
            <person name="Chung G.-T."/>
            <person name="Escheverria P."/>
            <person name="Fraser C.M."/>
            <person name="Sadzewicz L."/>
            <person name="Shefchek K.A."/>
            <person name="Tallon L."/>
            <person name="Das S.P."/>
            <person name="Daugherty S."/>
            <person name="Mongodin E.F."/>
        </authorList>
    </citation>
    <scope>NUCLEOTIDE SEQUENCE [LARGE SCALE GENOMIC DNA]</scope>
    <source>
        <strain evidence="2 3">3975 RP4</strain>
    </source>
</reference>
<dbReference type="InterPro" id="IPR029062">
    <property type="entry name" value="Class_I_gatase-like"/>
</dbReference>
<organism evidence="2 3">
    <name type="scientific">Phocaeicola vulgatus str. 3975 RP4</name>
    <dbReference type="NCBI Taxonomy" id="1339352"/>
    <lineage>
        <taxon>Bacteria</taxon>
        <taxon>Pseudomonadati</taxon>
        <taxon>Bacteroidota</taxon>
        <taxon>Bacteroidia</taxon>
        <taxon>Bacteroidales</taxon>
        <taxon>Bacteroidaceae</taxon>
        <taxon>Phocaeicola</taxon>
    </lineage>
</organism>
<dbReference type="PANTHER" id="PTHR48094">
    <property type="entry name" value="PROTEIN/NUCLEIC ACID DEGLYCASE DJ-1-RELATED"/>
    <property type="match status" value="1"/>
</dbReference>
<evidence type="ECO:0000313" key="2">
    <source>
        <dbReference type="EMBL" id="KDS52998.1"/>
    </source>
</evidence>
<comment type="caution">
    <text evidence="2">The sequence shown here is derived from an EMBL/GenBank/DDBJ whole genome shotgun (WGS) entry which is preliminary data.</text>
</comment>
<dbReference type="GO" id="GO:0005737">
    <property type="term" value="C:cytoplasm"/>
    <property type="evidence" value="ECO:0007669"/>
    <property type="project" value="TreeGrafter"/>
</dbReference>
<dbReference type="InterPro" id="IPR002818">
    <property type="entry name" value="DJ-1/PfpI"/>
</dbReference>
<proteinExistence type="predicted"/>
<dbReference type="CDD" id="cd03135">
    <property type="entry name" value="GATase1_DJ-1"/>
    <property type="match status" value="1"/>
</dbReference>
<dbReference type="PATRIC" id="fig|1339352.3.peg.2665"/>
<dbReference type="PANTHER" id="PTHR48094:SF12">
    <property type="entry name" value="PARKINSON DISEASE PROTEIN 7 HOMOLOG"/>
    <property type="match status" value="1"/>
</dbReference>
<gene>
    <name evidence="2" type="ORF">M099_2771</name>
</gene>
<protein>
    <submittedName>
        <fullName evidence="2">DJ-1 family protein</fullName>
    </submittedName>
</protein>
<dbReference type="EMBL" id="JNHM01000032">
    <property type="protein sequence ID" value="KDS52998.1"/>
    <property type="molecule type" value="Genomic_DNA"/>
</dbReference>
<dbReference type="AlphaFoldDB" id="A0A069SF21"/>
<dbReference type="GeneID" id="5301442"/>
<accession>A0A069SF21</accession>
<dbReference type="RefSeq" id="WP_005840787.1">
    <property type="nucleotide sequence ID" value="NZ_JNHM01000032.1"/>
</dbReference>
<dbReference type="Proteomes" id="UP000027661">
    <property type="component" value="Unassembled WGS sequence"/>
</dbReference>
<feature type="domain" description="DJ-1/PfpI" evidence="1">
    <location>
        <begin position="2"/>
        <end position="164"/>
    </location>
</feature>